<proteinExistence type="predicted"/>
<evidence type="ECO:0000313" key="3">
    <source>
        <dbReference type="Proteomes" id="UP001596403"/>
    </source>
</evidence>
<comment type="caution">
    <text evidence="2">The sequence shown here is derived from an EMBL/GenBank/DDBJ whole genome shotgun (WGS) entry which is preliminary data.</text>
</comment>
<protein>
    <submittedName>
        <fullName evidence="2">Uncharacterized protein</fullName>
    </submittedName>
</protein>
<evidence type="ECO:0000256" key="1">
    <source>
        <dbReference type="SAM" id="MobiDB-lite"/>
    </source>
</evidence>
<reference evidence="3" key="1">
    <citation type="journal article" date="2019" name="Int. J. Syst. Evol. Microbiol.">
        <title>The Global Catalogue of Microorganisms (GCM) 10K type strain sequencing project: providing services to taxonomists for standard genome sequencing and annotation.</title>
        <authorList>
            <consortium name="The Broad Institute Genomics Platform"/>
            <consortium name="The Broad Institute Genome Sequencing Center for Infectious Disease"/>
            <person name="Wu L."/>
            <person name="Ma J."/>
        </authorList>
    </citation>
    <scope>NUCLEOTIDE SEQUENCE [LARGE SCALE GENOMIC DNA]</scope>
    <source>
        <strain evidence="3">NBRC 111368</strain>
    </source>
</reference>
<dbReference type="RefSeq" id="WP_132444548.1">
    <property type="nucleotide sequence ID" value="NZ_JBHSWA010000001.1"/>
</dbReference>
<accession>A0ABW1Z031</accession>
<name>A0ABW1Z031_9RHOB</name>
<sequence length="118" mass="12777">MIGVVLWSDNTAGKAVFWCEDQGDLAYYEEPAICMGHGSGFDPGDMVQFGITVHRKLRIADNPRVVLEDAASYLPDALRHDGPAVQEPQAAKPRGGAQIIPFTTKPEPRRCGAAQLKA</sequence>
<dbReference type="EMBL" id="JBHSWA010000001">
    <property type="protein sequence ID" value="MFC6642693.1"/>
    <property type="molecule type" value="Genomic_DNA"/>
</dbReference>
<organism evidence="2 3">
    <name type="scientific">Sulfitobacter profundi</name>
    <dbReference type="NCBI Taxonomy" id="2679961"/>
    <lineage>
        <taxon>Bacteria</taxon>
        <taxon>Pseudomonadati</taxon>
        <taxon>Pseudomonadota</taxon>
        <taxon>Alphaproteobacteria</taxon>
        <taxon>Rhodobacterales</taxon>
        <taxon>Roseobacteraceae</taxon>
        <taxon>Sulfitobacter</taxon>
    </lineage>
</organism>
<feature type="region of interest" description="Disordered" evidence="1">
    <location>
        <begin position="81"/>
        <end position="118"/>
    </location>
</feature>
<gene>
    <name evidence="2" type="ORF">ACFQAU_14260</name>
</gene>
<dbReference type="Proteomes" id="UP001596403">
    <property type="component" value="Unassembled WGS sequence"/>
</dbReference>
<keyword evidence="3" id="KW-1185">Reference proteome</keyword>
<evidence type="ECO:0000313" key="2">
    <source>
        <dbReference type="EMBL" id="MFC6642693.1"/>
    </source>
</evidence>